<keyword evidence="3 5" id="KW-0418">Kinase</keyword>
<keyword evidence="2" id="KW-0808">Transferase</keyword>
<dbReference type="Pfam" id="PF00294">
    <property type="entry name" value="PfkB"/>
    <property type="match status" value="1"/>
</dbReference>
<protein>
    <submittedName>
        <fullName evidence="5">Sugar kinase</fullName>
    </submittedName>
</protein>
<proteinExistence type="inferred from homology"/>
<accession>A0ABX6P6G3</accession>
<comment type="similarity">
    <text evidence="1">Belongs to the carbohydrate kinase PfkB family.</text>
</comment>
<reference evidence="5 6" key="2">
    <citation type="submission" date="2020-05" db="EMBL/GenBank/DDBJ databases">
        <authorList>
            <person name="Khan S.A."/>
            <person name="Jeon C.O."/>
            <person name="Chun B.H."/>
        </authorList>
    </citation>
    <scope>NUCLEOTIDE SEQUENCE [LARGE SCALE GENOMIC DNA]</scope>
    <source>
        <strain evidence="5 6">H242</strain>
    </source>
</reference>
<evidence type="ECO:0000256" key="2">
    <source>
        <dbReference type="ARBA" id="ARBA00022679"/>
    </source>
</evidence>
<name>A0ABX6P6G3_9BURK</name>
<evidence type="ECO:0000259" key="4">
    <source>
        <dbReference type="Pfam" id="PF00294"/>
    </source>
</evidence>
<dbReference type="InterPro" id="IPR050306">
    <property type="entry name" value="PfkB_Carbo_kinase"/>
</dbReference>
<dbReference type="InterPro" id="IPR011611">
    <property type="entry name" value="PfkB_dom"/>
</dbReference>
<evidence type="ECO:0000313" key="5">
    <source>
        <dbReference type="EMBL" id="QJW85736.1"/>
    </source>
</evidence>
<dbReference type="CDD" id="cd01166">
    <property type="entry name" value="KdgK"/>
    <property type="match status" value="1"/>
</dbReference>
<dbReference type="SUPFAM" id="SSF53613">
    <property type="entry name" value="Ribokinase-like"/>
    <property type="match status" value="1"/>
</dbReference>
<dbReference type="EMBL" id="CP053418">
    <property type="protein sequence ID" value="QJW85736.1"/>
    <property type="molecule type" value="Genomic_DNA"/>
</dbReference>
<evidence type="ECO:0000256" key="3">
    <source>
        <dbReference type="ARBA" id="ARBA00022777"/>
    </source>
</evidence>
<dbReference type="PANTHER" id="PTHR43085:SF15">
    <property type="entry name" value="2-DEHYDRO-3-DEOXYGLUCONOKINASE"/>
    <property type="match status" value="1"/>
</dbReference>
<dbReference type="PANTHER" id="PTHR43085">
    <property type="entry name" value="HEXOKINASE FAMILY MEMBER"/>
    <property type="match status" value="1"/>
</dbReference>
<dbReference type="GO" id="GO:0016301">
    <property type="term" value="F:kinase activity"/>
    <property type="evidence" value="ECO:0007669"/>
    <property type="project" value="UniProtKB-KW"/>
</dbReference>
<evidence type="ECO:0000313" key="6">
    <source>
        <dbReference type="Proteomes" id="UP000500826"/>
    </source>
</evidence>
<dbReference type="Proteomes" id="UP000500826">
    <property type="component" value="Chromosome"/>
</dbReference>
<gene>
    <name evidence="5" type="ORF">HK414_05400</name>
</gene>
<dbReference type="InterPro" id="IPR029056">
    <property type="entry name" value="Ribokinase-like"/>
</dbReference>
<organism evidence="5 6">
    <name type="scientific">Ramlibacter terrae</name>
    <dbReference type="NCBI Taxonomy" id="2732511"/>
    <lineage>
        <taxon>Bacteria</taxon>
        <taxon>Pseudomonadati</taxon>
        <taxon>Pseudomonadota</taxon>
        <taxon>Betaproteobacteria</taxon>
        <taxon>Burkholderiales</taxon>
        <taxon>Comamonadaceae</taxon>
        <taxon>Ramlibacter</taxon>
    </lineage>
</organism>
<evidence type="ECO:0000256" key="1">
    <source>
        <dbReference type="ARBA" id="ARBA00010688"/>
    </source>
</evidence>
<sequence length="300" mass="31638">MVEFNQTGDGAGRLYLQGFGGDTSNAAIAAARRGASVGYLSAVGDDVYGRMLRELWTREGVDHAGVRTDPEAFTAVYFVDHDAEGHHFSFFRKGSAASRMRPQDLPLERIARAKVLHLSGISAAISDSACDTCFAAIAAARKAGVQVAFDTNLRLKLWPLGRARAVMTELIRLSDICLPSTEDISAITGLEEPEALLDHCLSLGPKTVALKLGARGALLSDGSRRWRLPPHPCRPVDATGAGDTFAGALLARLVAGDGLEAAARYATVAAALSTRGYGAVEPIPHAGQVRAAQQGNHGHS</sequence>
<reference evidence="5 6" key="1">
    <citation type="submission" date="2020-05" db="EMBL/GenBank/DDBJ databases">
        <title>Ramlibacter rhizophilus sp. nov., isolated from rhizosphere soil of national flower Mugunghwa from South Korea.</title>
        <authorList>
            <person name="Zheng-Fei Y."/>
            <person name="Huan T."/>
        </authorList>
    </citation>
    <scope>NUCLEOTIDE SEQUENCE [LARGE SCALE GENOMIC DNA]</scope>
    <source>
        <strain evidence="5 6">H242</strain>
    </source>
</reference>
<dbReference type="Gene3D" id="3.40.1190.20">
    <property type="match status" value="1"/>
</dbReference>
<dbReference type="InterPro" id="IPR002139">
    <property type="entry name" value="Ribo/fructo_kinase"/>
</dbReference>
<dbReference type="PRINTS" id="PR00990">
    <property type="entry name" value="RIBOKINASE"/>
</dbReference>
<keyword evidence="6" id="KW-1185">Reference proteome</keyword>
<feature type="domain" description="Carbohydrate kinase PfkB" evidence="4">
    <location>
        <begin position="17"/>
        <end position="285"/>
    </location>
</feature>